<dbReference type="InterPro" id="IPR016181">
    <property type="entry name" value="Acyl_CoA_acyltransferase"/>
</dbReference>
<organism evidence="4 5">
    <name type="scientific">Apiotrichum porosum</name>
    <dbReference type="NCBI Taxonomy" id="105984"/>
    <lineage>
        <taxon>Eukaryota</taxon>
        <taxon>Fungi</taxon>
        <taxon>Dikarya</taxon>
        <taxon>Basidiomycota</taxon>
        <taxon>Agaricomycotina</taxon>
        <taxon>Tremellomycetes</taxon>
        <taxon>Trichosporonales</taxon>
        <taxon>Trichosporonaceae</taxon>
        <taxon>Apiotrichum</taxon>
    </lineage>
</organism>
<keyword evidence="5" id="KW-1185">Reference proteome</keyword>
<comment type="caution">
    <text evidence="4">The sequence shown here is derived from an EMBL/GenBank/DDBJ whole genome shotgun (WGS) entry which is preliminary data.</text>
</comment>
<proteinExistence type="predicted"/>
<gene>
    <name evidence="4" type="ORF">EHS24_003423</name>
</gene>
<evidence type="ECO:0000256" key="2">
    <source>
        <dbReference type="ARBA" id="ARBA00023315"/>
    </source>
</evidence>
<name>A0A427XEW4_9TREE</name>
<dbReference type="PANTHER" id="PTHR43877">
    <property type="entry name" value="AMINOALKYLPHOSPHONATE N-ACETYLTRANSFERASE-RELATED-RELATED"/>
    <property type="match status" value="1"/>
</dbReference>
<dbReference type="Gene3D" id="3.40.630.30">
    <property type="match status" value="1"/>
</dbReference>
<dbReference type="Proteomes" id="UP000279236">
    <property type="component" value="Unassembled WGS sequence"/>
</dbReference>
<sequence length="162" mass="17840">MTTSANGQAPRAITKADHAPLLVLNNEYAMELSYQTPEQFTELLDSAWLTRTIGNNEALLVAFDQDSKYDNPNFAWHAARAPRFVYIDRVVSAVQGRGDARRLYEDLRAQAKAAGHTKLVCEINVDPPNPASTAFHARFGFTEVGRGVLANGKTVGYFEAPL</sequence>
<dbReference type="GeneID" id="39587966"/>
<dbReference type="EMBL" id="RSCE01000016">
    <property type="protein sequence ID" value="RSH77451.1"/>
    <property type="molecule type" value="Genomic_DNA"/>
</dbReference>
<dbReference type="InterPro" id="IPR050832">
    <property type="entry name" value="Bact_Acetyltransf"/>
</dbReference>
<dbReference type="InterPro" id="IPR000182">
    <property type="entry name" value="GNAT_dom"/>
</dbReference>
<dbReference type="GO" id="GO:0016747">
    <property type="term" value="F:acyltransferase activity, transferring groups other than amino-acyl groups"/>
    <property type="evidence" value="ECO:0007669"/>
    <property type="project" value="InterPro"/>
</dbReference>
<dbReference type="PANTHER" id="PTHR43877:SF2">
    <property type="entry name" value="AMINOALKYLPHOSPHONATE N-ACETYLTRANSFERASE-RELATED"/>
    <property type="match status" value="1"/>
</dbReference>
<dbReference type="RefSeq" id="XP_028472598.1">
    <property type="nucleotide sequence ID" value="XM_028619102.1"/>
</dbReference>
<evidence type="ECO:0000313" key="4">
    <source>
        <dbReference type="EMBL" id="RSH77451.1"/>
    </source>
</evidence>
<keyword evidence="1" id="KW-0808">Transferase</keyword>
<evidence type="ECO:0000256" key="1">
    <source>
        <dbReference type="ARBA" id="ARBA00022679"/>
    </source>
</evidence>
<reference evidence="4 5" key="1">
    <citation type="submission" date="2018-11" db="EMBL/GenBank/DDBJ databases">
        <title>Genome sequence of Apiotrichum porosum DSM 27194.</title>
        <authorList>
            <person name="Aliyu H."/>
            <person name="Gorte O."/>
            <person name="Ochsenreither K."/>
        </authorList>
    </citation>
    <scope>NUCLEOTIDE SEQUENCE [LARGE SCALE GENOMIC DNA]</scope>
    <source>
        <strain evidence="4 5">DSM 27194</strain>
    </source>
</reference>
<dbReference type="InterPro" id="IPR016890">
    <property type="entry name" value="UCP028520"/>
</dbReference>
<dbReference type="PROSITE" id="PS51186">
    <property type="entry name" value="GNAT"/>
    <property type="match status" value="1"/>
</dbReference>
<keyword evidence="2" id="KW-0012">Acyltransferase</keyword>
<dbReference type="Pfam" id="PF00583">
    <property type="entry name" value="Acetyltransf_1"/>
    <property type="match status" value="1"/>
</dbReference>
<dbReference type="AlphaFoldDB" id="A0A427XEW4"/>
<feature type="domain" description="N-acetyltransferase" evidence="3">
    <location>
        <begin position="8"/>
        <end position="162"/>
    </location>
</feature>
<accession>A0A427XEW4</accession>
<dbReference type="PIRSF" id="PIRSF028520">
    <property type="entry name" value="UCP028520"/>
    <property type="match status" value="1"/>
</dbReference>
<dbReference type="SUPFAM" id="SSF55729">
    <property type="entry name" value="Acyl-CoA N-acyltransferases (Nat)"/>
    <property type="match status" value="1"/>
</dbReference>
<dbReference type="OrthoDB" id="41532at2759"/>
<evidence type="ECO:0000313" key="5">
    <source>
        <dbReference type="Proteomes" id="UP000279236"/>
    </source>
</evidence>
<protein>
    <recommendedName>
        <fullName evidence="3">N-acetyltransferase domain-containing protein</fullName>
    </recommendedName>
</protein>
<evidence type="ECO:0000259" key="3">
    <source>
        <dbReference type="PROSITE" id="PS51186"/>
    </source>
</evidence>